<keyword evidence="3" id="KW-1133">Transmembrane helix</keyword>
<dbReference type="Proteomes" id="UP000198755">
    <property type="component" value="Unassembled WGS sequence"/>
</dbReference>
<feature type="transmembrane region" description="Helical" evidence="3">
    <location>
        <begin position="37"/>
        <end position="56"/>
    </location>
</feature>
<keyword evidence="2" id="KW-0442">Lipid degradation</keyword>
<name>A0A1I4DBV6_9HYPH</name>
<feature type="transmembrane region" description="Helical" evidence="3">
    <location>
        <begin position="68"/>
        <end position="87"/>
    </location>
</feature>
<dbReference type="Gene3D" id="3.40.1090.10">
    <property type="entry name" value="Cytosolic phospholipase A2 catalytic domain"/>
    <property type="match status" value="2"/>
</dbReference>
<dbReference type="PROSITE" id="PS51635">
    <property type="entry name" value="PNPLA"/>
    <property type="match status" value="1"/>
</dbReference>
<comment type="caution">
    <text evidence="2">Lacks conserved residue(s) required for the propagation of feature annotation.</text>
</comment>
<protein>
    <submittedName>
        <fullName evidence="5">Predicted acylesterase/phospholipase RssA, contains patatin domain</fullName>
    </submittedName>
</protein>
<dbReference type="EMBL" id="FOSN01000043">
    <property type="protein sequence ID" value="SFK89421.1"/>
    <property type="molecule type" value="Genomic_DNA"/>
</dbReference>
<proteinExistence type="predicted"/>
<evidence type="ECO:0000256" key="2">
    <source>
        <dbReference type="PROSITE-ProRule" id="PRU01161"/>
    </source>
</evidence>
<evidence type="ECO:0000259" key="4">
    <source>
        <dbReference type="PROSITE" id="PS51635"/>
    </source>
</evidence>
<keyword evidence="6" id="KW-1185">Reference proteome</keyword>
<keyword evidence="2" id="KW-0378">Hydrolase</keyword>
<dbReference type="Pfam" id="PF01734">
    <property type="entry name" value="Patatin"/>
    <property type="match status" value="1"/>
</dbReference>
<feature type="short sequence motif" description="GXSXG" evidence="2">
    <location>
        <begin position="73"/>
        <end position="77"/>
    </location>
</feature>
<dbReference type="AlphaFoldDB" id="A0A1I4DBV6"/>
<evidence type="ECO:0000313" key="6">
    <source>
        <dbReference type="Proteomes" id="UP000198755"/>
    </source>
</evidence>
<dbReference type="SUPFAM" id="SSF52151">
    <property type="entry name" value="FabD/lysophospholipase-like"/>
    <property type="match status" value="1"/>
</dbReference>
<sequence>MAAVPIGGRSIRFWADAPVSVFHDAARRAVVQKGRPFIYLALSGGGGSGAYGAGILNGWTESGTRPEFSVVSGVSTGALIAPFAFLGPTYDGTLRQMYTSGEAANLIRHPDPLGAIFGAGLFGPGQLGRLVERYIDDDLLNAVAREDRKGRRLLVVTTDLDAQRAVIWDMGAIAARGGPKAFKLFREVLAASASVPVVFAPQLIDIEANDRIFQEMHVDGTVSAPIFTLPDALLFGGKTIVSRDVRPALYLIVNARIDAGFEVVPNQAEVIAARAFTTMNRVGTQAVLAQTYNVASREGLSFHLSYVGKDVPYTGGTGFETDAMRQLYAYGYEKARSESFWETKPPQIEAAKEAAKSAKR</sequence>
<keyword evidence="3" id="KW-0472">Membrane</keyword>
<feature type="short sequence motif" description="GXGXXG" evidence="2">
    <location>
        <begin position="44"/>
        <end position="49"/>
    </location>
</feature>
<reference evidence="5 6" key="1">
    <citation type="submission" date="2016-10" db="EMBL/GenBank/DDBJ databases">
        <authorList>
            <person name="de Groot N.N."/>
        </authorList>
    </citation>
    <scope>NUCLEOTIDE SEQUENCE [LARGE SCALE GENOMIC DNA]</scope>
    <source>
        <strain evidence="5 6">NE2</strain>
    </source>
</reference>
<dbReference type="STRING" id="1612308.SAMN05444581_1438"/>
<dbReference type="InterPro" id="IPR002641">
    <property type="entry name" value="PNPLA_dom"/>
</dbReference>
<dbReference type="GO" id="GO:0016042">
    <property type="term" value="P:lipid catabolic process"/>
    <property type="evidence" value="ECO:0007669"/>
    <property type="project" value="UniProtKB-UniRule"/>
</dbReference>
<keyword evidence="3" id="KW-0812">Transmembrane</keyword>
<dbReference type="InterPro" id="IPR016035">
    <property type="entry name" value="Acyl_Trfase/lysoPLipase"/>
</dbReference>
<organism evidence="5 6">
    <name type="scientific">Methylocapsa palsarum</name>
    <dbReference type="NCBI Taxonomy" id="1612308"/>
    <lineage>
        <taxon>Bacteria</taxon>
        <taxon>Pseudomonadati</taxon>
        <taxon>Pseudomonadota</taxon>
        <taxon>Alphaproteobacteria</taxon>
        <taxon>Hyphomicrobiales</taxon>
        <taxon>Beijerinckiaceae</taxon>
        <taxon>Methylocapsa</taxon>
    </lineage>
</organism>
<gene>
    <name evidence="5" type="ORF">SAMN05444581_1438</name>
</gene>
<dbReference type="GO" id="GO:0016787">
    <property type="term" value="F:hydrolase activity"/>
    <property type="evidence" value="ECO:0007669"/>
    <property type="project" value="UniProtKB-UniRule"/>
</dbReference>
<accession>A0A1I4DBV6</accession>
<evidence type="ECO:0000313" key="5">
    <source>
        <dbReference type="EMBL" id="SFK89421.1"/>
    </source>
</evidence>
<feature type="active site" description="Nucleophile" evidence="2">
    <location>
        <position position="75"/>
    </location>
</feature>
<evidence type="ECO:0000256" key="1">
    <source>
        <dbReference type="ARBA" id="ARBA00023098"/>
    </source>
</evidence>
<feature type="domain" description="PNPLA" evidence="4">
    <location>
        <begin position="40"/>
        <end position="232"/>
    </location>
</feature>
<keyword evidence="1 2" id="KW-0443">Lipid metabolism</keyword>
<feature type="active site" description="Proton acceptor" evidence="2">
    <location>
        <position position="219"/>
    </location>
</feature>
<evidence type="ECO:0000256" key="3">
    <source>
        <dbReference type="SAM" id="Phobius"/>
    </source>
</evidence>
<dbReference type="RefSeq" id="WP_244532453.1">
    <property type="nucleotide sequence ID" value="NZ_FOSN01000043.1"/>
</dbReference>